<accession>A0AA37RSI9</accession>
<keyword evidence="4" id="KW-0804">Transcription</keyword>
<dbReference type="GO" id="GO:0016987">
    <property type="term" value="F:sigma factor activity"/>
    <property type="evidence" value="ECO:0007669"/>
    <property type="project" value="UniProtKB-KW"/>
</dbReference>
<evidence type="ECO:0000259" key="5">
    <source>
        <dbReference type="Pfam" id="PF04542"/>
    </source>
</evidence>
<dbReference type="Gene3D" id="1.10.1740.10">
    <property type="match status" value="1"/>
</dbReference>
<dbReference type="InterPro" id="IPR039425">
    <property type="entry name" value="RNA_pol_sigma-70-like"/>
</dbReference>
<evidence type="ECO:0000256" key="1">
    <source>
        <dbReference type="ARBA" id="ARBA00010641"/>
    </source>
</evidence>
<dbReference type="NCBIfam" id="TIGR02937">
    <property type="entry name" value="sigma70-ECF"/>
    <property type="match status" value="1"/>
</dbReference>
<feature type="domain" description="RNA polymerase sigma-70 region 2" evidence="5">
    <location>
        <begin position="35"/>
        <end position="101"/>
    </location>
</feature>
<evidence type="ECO:0000313" key="7">
    <source>
        <dbReference type="EMBL" id="GLP95160.1"/>
    </source>
</evidence>
<evidence type="ECO:0000256" key="3">
    <source>
        <dbReference type="ARBA" id="ARBA00023082"/>
    </source>
</evidence>
<comment type="caution">
    <text evidence="7">The sequence shown here is derived from an EMBL/GenBank/DDBJ whole genome shotgun (WGS) entry which is preliminary data.</text>
</comment>
<evidence type="ECO:0000256" key="2">
    <source>
        <dbReference type="ARBA" id="ARBA00023015"/>
    </source>
</evidence>
<dbReference type="RefSeq" id="WP_245837139.1">
    <property type="nucleotide sequence ID" value="NZ_BSNC01000001.1"/>
</dbReference>
<feature type="domain" description="RNA polymerase sigma factor 70 region 4 type 2" evidence="6">
    <location>
        <begin position="128"/>
        <end position="178"/>
    </location>
</feature>
<evidence type="ECO:0000313" key="8">
    <source>
        <dbReference type="Proteomes" id="UP001161422"/>
    </source>
</evidence>
<dbReference type="InterPro" id="IPR013325">
    <property type="entry name" value="RNA_pol_sigma_r2"/>
</dbReference>
<dbReference type="PANTHER" id="PTHR43133:SF46">
    <property type="entry name" value="RNA POLYMERASE SIGMA-70 FACTOR ECF SUBFAMILY"/>
    <property type="match status" value="1"/>
</dbReference>
<dbReference type="Proteomes" id="UP001161422">
    <property type="component" value="Unassembled WGS sequence"/>
</dbReference>
<evidence type="ECO:0000259" key="6">
    <source>
        <dbReference type="Pfam" id="PF08281"/>
    </source>
</evidence>
<reference evidence="7" key="2">
    <citation type="submission" date="2023-01" db="EMBL/GenBank/DDBJ databases">
        <title>Draft genome sequence of Paraferrimonas sedimenticola strain NBRC 101628.</title>
        <authorList>
            <person name="Sun Q."/>
            <person name="Mori K."/>
        </authorList>
    </citation>
    <scope>NUCLEOTIDE SEQUENCE</scope>
    <source>
        <strain evidence="7">NBRC 101628</strain>
    </source>
</reference>
<dbReference type="InterPro" id="IPR036388">
    <property type="entry name" value="WH-like_DNA-bd_sf"/>
</dbReference>
<comment type="similarity">
    <text evidence="1">Belongs to the sigma-70 factor family. ECF subfamily.</text>
</comment>
<dbReference type="InterPro" id="IPR014284">
    <property type="entry name" value="RNA_pol_sigma-70_dom"/>
</dbReference>
<dbReference type="Gene3D" id="1.10.10.10">
    <property type="entry name" value="Winged helix-like DNA-binding domain superfamily/Winged helix DNA-binding domain"/>
    <property type="match status" value="1"/>
</dbReference>
<dbReference type="InterPro" id="IPR013324">
    <property type="entry name" value="RNA_pol_sigma_r3/r4-like"/>
</dbReference>
<dbReference type="InterPro" id="IPR007627">
    <property type="entry name" value="RNA_pol_sigma70_r2"/>
</dbReference>
<organism evidence="7 8">
    <name type="scientific">Paraferrimonas sedimenticola</name>
    <dbReference type="NCBI Taxonomy" id="375674"/>
    <lineage>
        <taxon>Bacteria</taxon>
        <taxon>Pseudomonadati</taxon>
        <taxon>Pseudomonadota</taxon>
        <taxon>Gammaproteobacteria</taxon>
        <taxon>Alteromonadales</taxon>
        <taxon>Ferrimonadaceae</taxon>
        <taxon>Paraferrimonas</taxon>
    </lineage>
</organism>
<proteinExistence type="inferred from homology"/>
<keyword evidence="8" id="KW-1185">Reference proteome</keyword>
<dbReference type="SUPFAM" id="SSF88946">
    <property type="entry name" value="Sigma2 domain of RNA polymerase sigma factors"/>
    <property type="match status" value="1"/>
</dbReference>
<dbReference type="SUPFAM" id="SSF88659">
    <property type="entry name" value="Sigma3 and sigma4 domains of RNA polymerase sigma factors"/>
    <property type="match status" value="1"/>
</dbReference>
<dbReference type="Pfam" id="PF08281">
    <property type="entry name" value="Sigma70_r4_2"/>
    <property type="match status" value="1"/>
</dbReference>
<keyword evidence="2" id="KW-0805">Transcription regulation</keyword>
<dbReference type="PANTHER" id="PTHR43133">
    <property type="entry name" value="RNA POLYMERASE ECF-TYPE SIGMA FACTO"/>
    <property type="match status" value="1"/>
</dbReference>
<protein>
    <submittedName>
        <fullName evidence="7">RNA polymerase subunit sigma-24</fullName>
    </submittedName>
</protein>
<sequence length="183" mass="21108">MSVTQLNPQAQVSEEQQNEWIQAAQRGDVQAFQSLYRVHLGRIYALCYRLAGDADLAQDFCQDAFIRIWQKLSMFNGESRFSTWAHRLTVNLCLNKLKAQKTWWQRFVPMDSAPEAQASVDPNTFNGVDKLLPKLPQQARVVFVLHAVEGYKHTEVAQMLNIQEGTSKAQYHRARKLLQEMLK</sequence>
<dbReference type="EMBL" id="BSNC01000001">
    <property type="protein sequence ID" value="GLP95160.1"/>
    <property type="molecule type" value="Genomic_DNA"/>
</dbReference>
<dbReference type="GO" id="GO:0003677">
    <property type="term" value="F:DNA binding"/>
    <property type="evidence" value="ECO:0007669"/>
    <property type="project" value="InterPro"/>
</dbReference>
<gene>
    <name evidence="7" type="ORF">GCM10007895_04660</name>
</gene>
<dbReference type="InterPro" id="IPR013249">
    <property type="entry name" value="RNA_pol_sigma70_r4_t2"/>
</dbReference>
<reference evidence="7" key="1">
    <citation type="journal article" date="2014" name="Int. J. Syst. Evol. Microbiol.">
        <title>Complete genome sequence of Corynebacterium casei LMG S-19264T (=DSM 44701T), isolated from a smear-ripened cheese.</title>
        <authorList>
            <consortium name="US DOE Joint Genome Institute (JGI-PGF)"/>
            <person name="Walter F."/>
            <person name="Albersmeier A."/>
            <person name="Kalinowski J."/>
            <person name="Ruckert C."/>
        </authorList>
    </citation>
    <scope>NUCLEOTIDE SEQUENCE</scope>
    <source>
        <strain evidence="7">NBRC 101628</strain>
    </source>
</reference>
<evidence type="ECO:0000256" key="4">
    <source>
        <dbReference type="ARBA" id="ARBA00023163"/>
    </source>
</evidence>
<dbReference type="AlphaFoldDB" id="A0AA37RSI9"/>
<dbReference type="GO" id="GO:0006352">
    <property type="term" value="P:DNA-templated transcription initiation"/>
    <property type="evidence" value="ECO:0007669"/>
    <property type="project" value="InterPro"/>
</dbReference>
<keyword evidence="3" id="KW-0731">Sigma factor</keyword>
<name>A0AA37RSI9_9GAMM</name>
<dbReference type="Pfam" id="PF04542">
    <property type="entry name" value="Sigma70_r2"/>
    <property type="match status" value="1"/>
</dbReference>